<name>A0A562SZ09_9BACT</name>
<reference evidence="1 2" key="1">
    <citation type="journal article" date="2015" name="Stand. Genomic Sci.">
        <title>Genomic Encyclopedia of Bacterial and Archaeal Type Strains, Phase III: the genomes of soil and plant-associated and newly described type strains.</title>
        <authorList>
            <person name="Whitman W.B."/>
            <person name="Woyke T."/>
            <person name="Klenk H.P."/>
            <person name="Zhou Y."/>
            <person name="Lilburn T.G."/>
            <person name="Beck B.J."/>
            <person name="De Vos P."/>
            <person name="Vandamme P."/>
            <person name="Eisen J.A."/>
            <person name="Garrity G."/>
            <person name="Hugenholtz P."/>
            <person name="Kyrpides N.C."/>
        </authorList>
    </citation>
    <scope>NUCLEOTIDE SEQUENCE [LARGE SCALE GENOMIC DNA]</scope>
    <source>
        <strain evidence="1 2">CGMCC 1.7271</strain>
    </source>
</reference>
<sequence>MSEIIDVTLTPHESYLDLYKDFYEKYELLDMVFPEDPRFSKKNLKPKANRQCRFCGLKFPEVSFKSYSHLLSELIGNKDLFTDFECDICNNKFSKLENDLASFLGISRTIQRVSSKKGVPGFKSAGKKLKAKSKSYLGNDFVVISTDDFENNVIDVSDREKGIINVKYIKNPYTPLSVYKVLLKWGLSLFNEKLLPFYKYAFMFLNNAVDLKGAAVYGYRLPFHANLLPRAYIFQKRDLTSSNFTHVIAFGFQNYFICIPMPLCANDFKLNGTEVKLAACPPLFTQFEPYSNAEVAPFIEQMESNLQVKDVEESFFFQIDPEQLSRSAAYDYNTDTHLEGVYKPEKLKALVFMRDGIEFGKDEIRDFVQSILEDQ</sequence>
<dbReference type="OrthoDB" id="255953at2"/>
<keyword evidence="2" id="KW-1185">Reference proteome</keyword>
<dbReference type="Proteomes" id="UP000316167">
    <property type="component" value="Unassembled WGS sequence"/>
</dbReference>
<evidence type="ECO:0008006" key="3">
    <source>
        <dbReference type="Google" id="ProtNLM"/>
    </source>
</evidence>
<proteinExistence type="predicted"/>
<accession>A0A562SZ09</accession>
<evidence type="ECO:0000313" key="1">
    <source>
        <dbReference type="EMBL" id="TWI85860.1"/>
    </source>
</evidence>
<comment type="caution">
    <text evidence="1">The sequence shown here is derived from an EMBL/GenBank/DDBJ whole genome shotgun (WGS) entry which is preliminary data.</text>
</comment>
<dbReference type="RefSeq" id="WP_144884953.1">
    <property type="nucleotide sequence ID" value="NZ_VLLE01000002.1"/>
</dbReference>
<evidence type="ECO:0000313" key="2">
    <source>
        <dbReference type="Proteomes" id="UP000316167"/>
    </source>
</evidence>
<protein>
    <recommendedName>
        <fullName evidence="3">HNH endonuclease</fullName>
    </recommendedName>
</protein>
<dbReference type="AlphaFoldDB" id="A0A562SZ09"/>
<dbReference type="EMBL" id="VLLE01000002">
    <property type="protein sequence ID" value="TWI85860.1"/>
    <property type="molecule type" value="Genomic_DNA"/>
</dbReference>
<organism evidence="1 2">
    <name type="scientific">Lacibacter cauensis</name>
    <dbReference type="NCBI Taxonomy" id="510947"/>
    <lineage>
        <taxon>Bacteria</taxon>
        <taxon>Pseudomonadati</taxon>
        <taxon>Bacteroidota</taxon>
        <taxon>Chitinophagia</taxon>
        <taxon>Chitinophagales</taxon>
        <taxon>Chitinophagaceae</taxon>
        <taxon>Lacibacter</taxon>
    </lineage>
</organism>
<gene>
    <name evidence="1" type="ORF">IQ13_1029</name>
</gene>